<feature type="transmembrane region" description="Helical" evidence="6">
    <location>
        <begin position="252"/>
        <end position="274"/>
    </location>
</feature>
<evidence type="ECO:0000256" key="5">
    <source>
        <dbReference type="ARBA" id="ARBA00023136"/>
    </source>
</evidence>
<feature type="transmembrane region" description="Helical" evidence="6">
    <location>
        <begin position="396"/>
        <end position="415"/>
    </location>
</feature>
<dbReference type="InterPro" id="IPR025857">
    <property type="entry name" value="MacB_PCD"/>
</dbReference>
<dbReference type="Proteomes" id="UP000620550">
    <property type="component" value="Unassembled WGS sequence"/>
</dbReference>
<organism evidence="9 10">
    <name type="scientific">Sphingobacterium griseoflavum</name>
    <dbReference type="NCBI Taxonomy" id="1474952"/>
    <lineage>
        <taxon>Bacteria</taxon>
        <taxon>Pseudomonadati</taxon>
        <taxon>Bacteroidota</taxon>
        <taxon>Sphingobacteriia</taxon>
        <taxon>Sphingobacteriales</taxon>
        <taxon>Sphingobacteriaceae</taxon>
        <taxon>Sphingobacterium</taxon>
    </lineage>
</organism>
<proteinExistence type="predicted"/>
<dbReference type="Pfam" id="PF02687">
    <property type="entry name" value="FtsX"/>
    <property type="match status" value="2"/>
</dbReference>
<feature type="domain" description="MacB-like periplasmic core" evidence="8">
    <location>
        <begin position="2"/>
        <end position="216"/>
    </location>
</feature>
<keyword evidence="2" id="KW-1003">Cell membrane</keyword>
<feature type="domain" description="ABC3 transporter permease C-terminal" evidence="7">
    <location>
        <begin position="259"/>
        <end position="373"/>
    </location>
</feature>
<name>A0ABQ3HUF9_9SPHI</name>
<accession>A0ABQ3HUF9</accession>
<gene>
    <name evidence="9" type="ORF">GCM10017764_05930</name>
</gene>
<dbReference type="EMBL" id="BNAF01000002">
    <property type="protein sequence ID" value="GHE23625.1"/>
    <property type="molecule type" value="Genomic_DNA"/>
</dbReference>
<evidence type="ECO:0000256" key="3">
    <source>
        <dbReference type="ARBA" id="ARBA00022692"/>
    </source>
</evidence>
<protein>
    <submittedName>
        <fullName evidence="9">ABC transporter permease</fullName>
    </submittedName>
</protein>
<dbReference type="PANTHER" id="PTHR30572:SF18">
    <property type="entry name" value="ABC-TYPE MACROLIDE FAMILY EXPORT SYSTEM PERMEASE COMPONENT 2"/>
    <property type="match status" value="1"/>
</dbReference>
<evidence type="ECO:0000256" key="4">
    <source>
        <dbReference type="ARBA" id="ARBA00022989"/>
    </source>
</evidence>
<dbReference type="InterPro" id="IPR050250">
    <property type="entry name" value="Macrolide_Exporter_MacB"/>
</dbReference>
<feature type="transmembrane region" description="Helical" evidence="6">
    <location>
        <begin position="736"/>
        <end position="756"/>
    </location>
</feature>
<evidence type="ECO:0000256" key="2">
    <source>
        <dbReference type="ARBA" id="ARBA00022475"/>
    </source>
</evidence>
<evidence type="ECO:0000259" key="7">
    <source>
        <dbReference type="Pfam" id="PF02687"/>
    </source>
</evidence>
<evidence type="ECO:0000313" key="9">
    <source>
        <dbReference type="EMBL" id="GHE23625.1"/>
    </source>
</evidence>
<comment type="caution">
    <text evidence="9">The sequence shown here is derived from an EMBL/GenBank/DDBJ whole genome shotgun (WGS) entry which is preliminary data.</text>
</comment>
<feature type="transmembrane region" description="Helical" evidence="6">
    <location>
        <begin position="653"/>
        <end position="673"/>
    </location>
</feature>
<evidence type="ECO:0000256" key="6">
    <source>
        <dbReference type="SAM" id="Phobius"/>
    </source>
</evidence>
<dbReference type="PANTHER" id="PTHR30572">
    <property type="entry name" value="MEMBRANE COMPONENT OF TRANSPORTER-RELATED"/>
    <property type="match status" value="1"/>
</dbReference>
<sequence length="770" mass="85530">MAFVLLISAYIWQAYQVNAGLRNKDRQFALQSSYKQPGIGLDLTTIGALPRALQEEYPALVANYYRLDGLTCIVSNGSEVFEENVSLGDSTLLTMYGFSLLQGNALTALSNPFSVVIDEQAAMKYFGKKEAVGERLRIRNFAGEQRDFEVTAVIRQASENSVMRLMPSMQTAIFLPISSEKYFGRNVNNWQNLWIAGFIELQEGVTPDQLQQPIKQLLEQHADKQIAENLQPQLKPLSSYYLDDNQGAIRQLLLVLSLTAAFLIIMAIINFVNLSISQSLTRLKEVGLRKILGSSRKQLILQLLAEYCLMVFIAGLLALVLYPLLAPWFSSVMMKELPSLSVLPFRFFALFFTGILALGLTAGIYPALKLSSNSIVSAVKNQLSEHRGKHLIRRSLLLLQFAVAVLVLISSVIIARQVDTFINGQLGYNKDYLLTAQVPRDWSEKGLHNIQQVQQELRQLAQVKDISLSYGIPNSFGNGIQTVSKVGADQGIDALVITSDQHFASTYEIPVLAGQFFASKEDASIASKVVINRKAAQALGYEQVHDAIGQPITLYDGGFTGTISGVTEDFYANSMHSASPAVVWFPVQANMQYRFLSIRLKAGAIAPAVHALENRWKELMPDAPFKYKFMDETIQAMYSTEIQLKRASQSATAISMLIVVLGIIGLTSISINLRLKEIGIRKVLGANLRNMVLLFSKEFFVIFAAALCVSIPLTYFFMHQWLMNYAVKIDLQPQLFILPIIGVSAILLLFIAGLVLRASHSNPIKSLRDE</sequence>
<keyword evidence="10" id="KW-1185">Reference proteome</keyword>
<keyword evidence="4 6" id="KW-1133">Transmembrane helix</keyword>
<comment type="subcellular location">
    <subcellularLocation>
        <location evidence="1">Cell membrane</location>
        <topology evidence="1">Multi-pass membrane protein</topology>
    </subcellularLocation>
</comment>
<evidence type="ECO:0000256" key="1">
    <source>
        <dbReference type="ARBA" id="ARBA00004651"/>
    </source>
</evidence>
<dbReference type="InterPro" id="IPR003838">
    <property type="entry name" value="ABC3_permease_C"/>
</dbReference>
<evidence type="ECO:0000313" key="10">
    <source>
        <dbReference type="Proteomes" id="UP000620550"/>
    </source>
</evidence>
<dbReference type="Pfam" id="PF12704">
    <property type="entry name" value="MacB_PCD"/>
    <property type="match status" value="2"/>
</dbReference>
<keyword evidence="5 6" id="KW-0472">Membrane</keyword>
<feature type="transmembrane region" description="Helical" evidence="6">
    <location>
        <begin position="299"/>
        <end position="325"/>
    </location>
</feature>
<feature type="domain" description="MacB-like periplasmic core" evidence="8">
    <location>
        <begin position="402"/>
        <end position="610"/>
    </location>
</feature>
<reference evidence="10" key="1">
    <citation type="journal article" date="2019" name="Int. J. Syst. Evol. Microbiol.">
        <title>The Global Catalogue of Microorganisms (GCM) 10K type strain sequencing project: providing services to taxonomists for standard genome sequencing and annotation.</title>
        <authorList>
            <consortium name="The Broad Institute Genomics Platform"/>
            <consortium name="The Broad Institute Genome Sequencing Center for Infectious Disease"/>
            <person name="Wu L."/>
            <person name="Ma J."/>
        </authorList>
    </citation>
    <scope>NUCLEOTIDE SEQUENCE [LARGE SCALE GENOMIC DNA]</scope>
    <source>
        <strain evidence="10">CGMCC 1.12966</strain>
    </source>
</reference>
<keyword evidence="3 6" id="KW-0812">Transmembrane</keyword>
<feature type="transmembrane region" description="Helical" evidence="6">
    <location>
        <begin position="694"/>
        <end position="716"/>
    </location>
</feature>
<feature type="domain" description="ABC3 transporter permease C-terminal" evidence="7">
    <location>
        <begin position="652"/>
        <end position="763"/>
    </location>
</feature>
<evidence type="ECO:0000259" key="8">
    <source>
        <dbReference type="Pfam" id="PF12704"/>
    </source>
</evidence>
<feature type="transmembrane region" description="Helical" evidence="6">
    <location>
        <begin position="345"/>
        <end position="368"/>
    </location>
</feature>